<comment type="similarity">
    <text evidence="9">Belongs to the SctE/SipB/YopB family.</text>
</comment>
<dbReference type="GO" id="GO:0016020">
    <property type="term" value="C:membrane"/>
    <property type="evidence" value="ECO:0007669"/>
    <property type="project" value="InterPro"/>
</dbReference>
<evidence type="ECO:0000256" key="8">
    <source>
        <dbReference type="ARBA" id="ARBA00023136"/>
    </source>
</evidence>
<evidence type="ECO:0000256" key="2">
    <source>
        <dbReference type="ARBA" id="ARBA00004613"/>
    </source>
</evidence>
<keyword evidence="10" id="KW-0175">Coiled coil</keyword>
<feature type="domain" description="IpaB/BipB/SctE N-terminal" evidence="13">
    <location>
        <begin position="123"/>
        <end position="257"/>
    </location>
</feature>
<reference evidence="14 15" key="1">
    <citation type="submission" date="2017-05" db="EMBL/GenBank/DDBJ databases">
        <title>Genome sequence of Candidatus Fukatsuia symbiotica and Candidatus Hamiltonella defensa from Acyrthosiphon pisum strain 5D.</title>
        <authorList>
            <person name="Patel V.A."/>
            <person name="Chevignon G."/>
            <person name="Russell J.A."/>
            <person name="Oliver K.M."/>
        </authorList>
    </citation>
    <scope>NUCLEOTIDE SEQUENCE [LARGE SCALE GENOMIC DNA]</scope>
    <source>
        <strain evidence="14 15">5D</strain>
    </source>
</reference>
<evidence type="ECO:0000256" key="6">
    <source>
        <dbReference type="ARBA" id="ARBA00022989"/>
    </source>
</evidence>
<evidence type="ECO:0000256" key="10">
    <source>
        <dbReference type="SAM" id="Coils"/>
    </source>
</evidence>
<dbReference type="InterPro" id="IPR006972">
    <property type="entry name" value="BipB-like_C"/>
</dbReference>
<feature type="domain" description="Translocator protein BipB-like C-terminal" evidence="12">
    <location>
        <begin position="323"/>
        <end position="672"/>
    </location>
</feature>
<keyword evidence="3" id="KW-0964">Secreted</keyword>
<protein>
    <submittedName>
        <fullName evidence="14">Uncharacterized protein</fullName>
    </submittedName>
</protein>
<sequence length="679" mass="72848">MTDMNKKDWSKMGTAQANLNRIFSGDNRGDHLLAHVIADKAHISEKNIAKIHVSAQKAFDDVLAVSLATGETMLSEDDIQGIPELALPKTTVQQSISNKAAQHRSEALLKTEVAKGEHLNGTAKLVLLMGQLTALLGDMSLEKLKNRLSLFTDMRNALKAQGEKMSAELTDAQQVLQIATDEVEKQDALLENAVNSLQEKKDISTGKNARLEQAKKALKALTETPAAAKQDADKHALQRRQAEAELNNAKNEKIEADQAVSNANEKIRLLEDKLSAASSVAKEKLTISDNLLTEIKNLPGISPQLLQASSKEIVNNTARLSLLMATFSSLLSDNAIQKLKSDKELFQAIQEHRQLELEKQAEEQAAELRKAEELQKTMGCIGQILGYLILAVSVVAAVFTGGASLAFAAVGLALLATDKIMEAAGVESLSARIMDPVMKKIVEPMIKFFTDLFIKILKETGLDKVIGQEATDILAATLAAVAAVVVMVAAVVLLKAGGSAAIKAMSGPLARKLAGKLASTAVGKAVSNVGSKIAKSAVGKSVSQGGRQAANMARNISKSITKGTQKTLDKLNIKSDPALIGNKLKYANLALTGTNVATQSGLNIAANVSVKNALNAKADMILTEKELEMIREFLSLLVEAFERSLKTTQDIMTTMSSFEEDRHNTARAITRNLSGRRRA</sequence>
<evidence type="ECO:0000313" key="15">
    <source>
        <dbReference type="Proteomes" id="UP000261875"/>
    </source>
</evidence>
<dbReference type="Gene3D" id="1.20.120.330">
    <property type="entry name" value="Nucleotidyltransferases domain 2"/>
    <property type="match status" value="2"/>
</dbReference>
<evidence type="ECO:0000259" key="12">
    <source>
        <dbReference type="Pfam" id="PF04888"/>
    </source>
</evidence>
<dbReference type="PRINTS" id="PR01375">
    <property type="entry name" value="BACINVASINB"/>
</dbReference>
<gene>
    <name evidence="14" type="ORF">CCS41_07260</name>
</gene>
<keyword evidence="5" id="KW-1043">Host membrane</keyword>
<dbReference type="GO" id="GO:0005576">
    <property type="term" value="C:extracellular region"/>
    <property type="evidence" value="ECO:0007669"/>
    <property type="project" value="UniProtKB-SubCell"/>
</dbReference>
<dbReference type="EMBL" id="CP021659">
    <property type="protein sequence ID" value="AWK14315.1"/>
    <property type="molecule type" value="Genomic_DNA"/>
</dbReference>
<keyword evidence="15" id="KW-1185">Reference proteome</keyword>
<accession>A0A2U8I8E0</accession>
<dbReference type="GO" id="GO:0033644">
    <property type="term" value="C:host cell membrane"/>
    <property type="evidence" value="ECO:0007669"/>
    <property type="project" value="UniProtKB-SubCell"/>
</dbReference>
<proteinExistence type="inferred from homology"/>
<feature type="coiled-coil region" evidence="10">
    <location>
        <begin position="141"/>
        <end position="280"/>
    </location>
</feature>
<feature type="coiled-coil region" evidence="10">
    <location>
        <begin position="345"/>
        <end position="377"/>
    </location>
</feature>
<evidence type="ECO:0000313" key="14">
    <source>
        <dbReference type="EMBL" id="AWK14315.1"/>
    </source>
</evidence>
<dbReference type="KEGG" id="fsm:CCS41_07260"/>
<dbReference type="Pfam" id="PF04888">
    <property type="entry name" value="SseC"/>
    <property type="match status" value="1"/>
</dbReference>
<evidence type="ECO:0000256" key="3">
    <source>
        <dbReference type="ARBA" id="ARBA00022525"/>
    </source>
</evidence>
<dbReference type="RefSeq" id="WP_072549589.1">
    <property type="nucleotide sequence ID" value="NZ_CP021659.1"/>
</dbReference>
<keyword evidence="7" id="KW-0843">Virulence</keyword>
<comment type="subcellular location">
    <subcellularLocation>
        <location evidence="1">Host membrane</location>
        <topology evidence="1">Multi-pass membrane protein</topology>
    </subcellularLocation>
    <subcellularLocation>
        <location evidence="2">Secreted</location>
    </subcellularLocation>
</comment>
<feature type="transmembrane region" description="Helical" evidence="11">
    <location>
        <begin position="473"/>
        <end position="494"/>
    </location>
</feature>
<name>A0A2U8I8E0_9GAMM</name>
<keyword evidence="8 11" id="KW-0472">Membrane</keyword>
<keyword evidence="4 11" id="KW-0812">Transmembrane</keyword>
<dbReference type="Pfam" id="PF16535">
    <property type="entry name" value="T3SSipB"/>
    <property type="match status" value="1"/>
</dbReference>
<evidence type="ECO:0000259" key="13">
    <source>
        <dbReference type="Pfam" id="PF16535"/>
    </source>
</evidence>
<keyword evidence="6 11" id="KW-1133">Transmembrane helix</keyword>
<evidence type="ECO:0000256" key="5">
    <source>
        <dbReference type="ARBA" id="ARBA00022870"/>
    </source>
</evidence>
<organism evidence="14 15">
    <name type="scientific">Candidatus Fukatsuia symbiotica</name>
    <dbReference type="NCBI Taxonomy" id="1878942"/>
    <lineage>
        <taxon>Bacteria</taxon>
        <taxon>Pseudomonadati</taxon>
        <taxon>Pseudomonadota</taxon>
        <taxon>Gammaproteobacteria</taxon>
        <taxon>Enterobacterales</taxon>
        <taxon>Yersiniaceae</taxon>
        <taxon>Candidatus Fukatsuia</taxon>
    </lineage>
</organism>
<dbReference type="InterPro" id="IPR003895">
    <property type="entry name" value="T3SS_SctE/BipB"/>
</dbReference>
<evidence type="ECO:0000256" key="1">
    <source>
        <dbReference type="ARBA" id="ARBA00004301"/>
    </source>
</evidence>
<dbReference type="STRING" id="1878942.GCA_900128755_00406"/>
<dbReference type="InterPro" id="IPR032391">
    <property type="entry name" value="IpaB/BipB/SctE_N"/>
</dbReference>
<feature type="transmembrane region" description="Helical" evidence="11">
    <location>
        <begin position="384"/>
        <end position="416"/>
    </location>
</feature>
<evidence type="ECO:0000256" key="4">
    <source>
        <dbReference type="ARBA" id="ARBA00022692"/>
    </source>
</evidence>
<dbReference type="Proteomes" id="UP000261875">
    <property type="component" value="Chromosome"/>
</dbReference>
<evidence type="ECO:0000256" key="11">
    <source>
        <dbReference type="SAM" id="Phobius"/>
    </source>
</evidence>
<dbReference type="AlphaFoldDB" id="A0A2U8I8E0"/>
<dbReference type="OrthoDB" id="10017919at2"/>
<evidence type="ECO:0000256" key="7">
    <source>
        <dbReference type="ARBA" id="ARBA00023026"/>
    </source>
</evidence>
<evidence type="ECO:0000256" key="9">
    <source>
        <dbReference type="ARBA" id="ARBA00035640"/>
    </source>
</evidence>